<dbReference type="RefSeq" id="WP_079705182.1">
    <property type="nucleotide sequence ID" value="NZ_FUZO01000001.1"/>
</dbReference>
<comment type="caution">
    <text evidence="2">The sequence shown here is derived from an EMBL/GenBank/DDBJ whole genome shotgun (WGS) entry which is preliminary data.</text>
</comment>
<accession>A0ABY1LJI2</accession>
<dbReference type="Proteomes" id="UP000190827">
    <property type="component" value="Unassembled WGS sequence"/>
</dbReference>
<proteinExistence type="predicted"/>
<dbReference type="EMBL" id="FUZO01000001">
    <property type="protein sequence ID" value="SKC47587.1"/>
    <property type="molecule type" value="Genomic_DNA"/>
</dbReference>
<feature type="transmembrane region" description="Helical" evidence="1">
    <location>
        <begin position="7"/>
        <end position="24"/>
    </location>
</feature>
<gene>
    <name evidence="2" type="ORF">SAMN06295973_1259</name>
</gene>
<name>A0ABY1LJI2_9MICO</name>
<evidence type="ECO:0000256" key="1">
    <source>
        <dbReference type="SAM" id="Phobius"/>
    </source>
</evidence>
<feature type="transmembrane region" description="Helical" evidence="1">
    <location>
        <begin position="48"/>
        <end position="72"/>
    </location>
</feature>
<evidence type="ECO:0000313" key="3">
    <source>
        <dbReference type="Proteomes" id="UP000190827"/>
    </source>
</evidence>
<keyword evidence="1" id="KW-0472">Membrane</keyword>
<organism evidence="2 3">
    <name type="scientific">Plantibacter cousiniae</name>
    <name type="common">nom. nud.</name>
    <dbReference type="NCBI Taxonomy" id="199709"/>
    <lineage>
        <taxon>Bacteria</taxon>
        <taxon>Bacillati</taxon>
        <taxon>Actinomycetota</taxon>
        <taxon>Actinomycetes</taxon>
        <taxon>Micrococcales</taxon>
        <taxon>Microbacteriaceae</taxon>
        <taxon>Plantibacter</taxon>
    </lineage>
</organism>
<reference evidence="2 3" key="1">
    <citation type="submission" date="2017-02" db="EMBL/GenBank/DDBJ databases">
        <authorList>
            <person name="Varghese N."/>
            <person name="Submissions S."/>
        </authorList>
    </citation>
    <scope>NUCLEOTIDE SEQUENCE [LARGE SCALE GENOMIC DNA]</scope>
    <source>
        <strain evidence="2 3">VKM Ac-1787</strain>
    </source>
</reference>
<protein>
    <submittedName>
        <fullName evidence="2">Uncharacterized protein</fullName>
    </submittedName>
</protein>
<sequence length="95" mass="10177">MLNRYALARTLGGLLGLGVGYLLWEMLRDAMLREIPAGAWEAATASDAFVSLIGIAAVALIMTPGLVLSAVAEQATKWLSRFVPRRAGIEQHPLS</sequence>
<keyword evidence="1" id="KW-1133">Transmembrane helix</keyword>
<keyword evidence="3" id="KW-1185">Reference proteome</keyword>
<keyword evidence="1" id="KW-0812">Transmembrane</keyword>
<evidence type="ECO:0000313" key="2">
    <source>
        <dbReference type="EMBL" id="SKC47587.1"/>
    </source>
</evidence>